<feature type="transmembrane region" description="Helical" evidence="1">
    <location>
        <begin position="12"/>
        <end position="29"/>
    </location>
</feature>
<proteinExistence type="predicted"/>
<dbReference type="Proteomes" id="UP000242470">
    <property type="component" value="Unassembled WGS sequence"/>
</dbReference>
<evidence type="ECO:0000313" key="3">
    <source>
        <dbReference type="Proteomes" id="UP000242470"/>
    </source>
</evidence>
<dbReference type="AlphaFoldDB" id="A0AAP8PPN8"/>
<accession>A0AAP8PPN8</accession>
<protein>
    <submittedName>
        <fullName evidence="2">Uncharacterized protein</fullName>
    </submittedName>
</protein>
<evidence type="ECO:0000256" key="1">
    <source>
        <dbReference type="SAM" id="Phobius"/>
    </source>
</evidence>
<dbReference type="GeneID" id="64981055"/>
<reference evidence="2 3" key="1">
    <citation type="submission" date="2017-08" db="EMBL/GenBank/DDBJ databases">
        <title>Draft genome sequences of 64 type strains of genus Staph aureus.</title>
        <authorList>
            <person name="Cole K."/>
            <person name="Golubchik T."/>
            <person name="Russell J."/>
            <person name="Foster D."/>
            <person name="Llewelyn M."/>
            <person name="Wilson D."/>
            <person name="Crook D."/>
            <person name="Paul J."/>
        </authorList>
    </citation>
    <scope>NUCLEOTIDE SEQUENCE [LARGE SCALE GENOMIC DNA]</scope>
    <source>
        <strain evidence="2 3">NCTC 12101</strain>
    </source>
</reference>
<sequence length="87" mass="9875">MKILKIVKLSIAVWLVLSLIDYLYTLFQIDKTSIVTTMMGLEIKSHITAEAIHTQFSPTPQMIFTFGIVLIFVGGLYALISKRRETI</sequence>
<evidence type="ECO:0000313" key="2">
    <source>
        <dbReference type="EMBL" id="PNZ66633.1"/>
    </source>
</evidence>
<dbReference type="EMBL" id="PPQW01000056">
    <property type="protein sequence ID" value="PNZ66633.1"/>
    <property type="molecule type" value="Genomic_DNA"/>
</dbReference>
<feature type="transmembrane region" description="Helical" evidence="1">
    <location>
        <begin position="62"/>
        <end position="80"/>
    </location>
</feature>
<keyword evidence="1" id="KW-0812">Transmembrane</keyword>
<name>A0AAP8PPN8_9STAP</name>
<keyword evidence="1" id="KW-1133">Transmembrane helix</keyword>
<dbReference type="RefSeq" id="WP_059106993.1">
    <property type="nucleotide sequence ID" value="NZ_AP024589.1"/>
</dbReference>
<organism evidence="2 3">
    <name type="scientific">Staphylococcus auricularis</name>
    <dbReference type="NCBI Taxonomy" id="29379"/>
    <lineage>
        <taxon>Bacteria</taxon>
        <taxon>Bacillati</taxon>
        <taxon>Bacillota</taxon>
        <taxon>Bacilli</taxon>
        <taxon>Bacillales</taxon>
        <taxon>Staphylococcaceae</taxon>
        <taxon>Staphylococcus</taxon>
    </lineage>
</organism>
<gene>
    <name evidence="2" type="ORF">CD158_08120</name>
</gene>
<comment type="caution">
    <text evidence="2">The sequence shown here is derived from an EMBL/GenBank/DDBJ whole genome shotgun (WGS) entry which is preliminary data.</text>
</comment>
<keyword evidence="1" id="KW-0472">Membrane</keyword>